<comment type="caution">
    <text evidence="3">The sequence shown here is derived from an EMBL/GenBank/DDBJ whole genome shotgun (WGS) entry which is preliminary data.</text>
</comment>
<sequence length="116" mass="13367">MEWSTFFLVITSCYAAYYTLNILFDLVRARGGHKAADTAVVYHMSELAGEEEQPTEVDDYAYGDTDEFEEEEEWEEDEEYEDDAPLEQAHSLRVEGQGIPLDDFLREAKSHAKSIF</sequence>
<keyword evidence="2" id="KW-0812">Transmembrane</keyword>
<dbReference type="RefSeq" id="WP_377528452.1">
    <property type="nucleotide sequence ID" value="NZ_JBHTLD010000123.1"/>
</dbReference>
<gene>
    <name evidence="3" type="ORF">ACFQ2O_13455</name>
</gene>
<dbReference type="EMBL" id="JBHTLD010000123">
    <property type="protein sequence ID" value="MFD1187217.1"/>
    <property type="molecule type" value="Genomic_DNA"/>
</dbReference>
<reference evidence="4" key="1">
    <citation type="journal article" date="2019" name="Int. J. Syst. Evol. Microbiol.">
        <title>The Global Catalogue of Microorganisms (GCM) 10K type strain sequencing project: providing services to taxonomists for standard genome sequencing and annotation.</title>
        <authorList>
            <consortium name="The Broad Institute Genomics Platform"/>
            <consortium name="The Broad Institute Genome Sequencing Center for Infectious Disease"/>
            <person name="Wu L."/>
            <person name="Ma J."/>
        </authorList>
    </citation>
    <scope>NUCLEOTIDE SEQUENCE [LARGE SCALE GENOMIC DNA]</scope>
    <source>
        <strain evidence="4">JCM 31319</strain>
    </source>
</reference>
<dbReference type="Proteomes" id="UP001597094">
    <property type="component" value="Unassembled WGS sequence"/>
</dbReference>
<keyword evidence="4" id="KW-1185">Reference proteome</keyword>
<feature type="region of interest" description="Disordered" evidence="1">
    <location>
        <begin position="66"/>
        <end position="85"/>
    </location>
</feature>
<name>A0ABW3SS02_9BACT</name>
<feature type="transmembrane region" description="Helical" evidence="2">
    <location>
        <begin position="6"/>
        <end position="24"/>
    </location>
</feature>
<organism evidence="3 4">
    <name type="scientific">Pontibacter rugosus</name>
    <dbReference type="NCBI Taxonomy" id="1745966"/>
    <lineage>
        <taxon>Bacteria</taxon>
        <taxon>Pseudomonadati</taxon>
        <taxon>Bacteroidota</taxon>
        <taxon>Cytophagia</taxon>
        <taxon>Cytophagales</taxon>
        <taxon>Hymenobacteraceae</taxon>
        <taxon>Pontibacter</taxon>
    </lineage>
</organism>
<evidence type="ECO:0000256" key="2">
    <source>
        <dbReference type="SAM" id="Phobius"/>
    </source>
</evidence>
<keyword evidence="2" id="KW-1133">Transmembrane helix</keyword>
<protein>
    <submittedName>
        <fullName evidence="3">Uncharacterized protein</fullName>
    </submittedName>
</protein>
<keyword evidence="2" id="KW-0472">Membrane</keyword>
<accession>A0ABW3SS02</accession>
<evidence type="ECO:0000313" key="3">
    <source>
        <dbReference type="EMBL" id="MFD1187217.1"/>
    </source>
</evidence>
<evidence type="ECO:0000256" key="1">
    <source>
        <dbReference type="SAM" id="MobiDB-lite"/>
    </source>
</evidence>
<evidence type="ECO:0000313" key="4">
    <source>
        <dbReference type="Proteomes" id="UP001597094"/>
    </source>
</evidence>
<proteinExistence type="predicted"/>